<name>A0A183S8D0_SCHSO</name>
<protein>
    <submittedName>
        <fullName evidence="3">DUF4806 domain-containing protein</fullName>
    </submittedName>
</protein>
<accession>A0A183S8D0</accession>
<dbReference type="EMBL" id="UYSU01000351">
    <property type="protein sequence ID" value="VDL85671.1"/>
    <property type="molecule type" value="Genomic_DNA"/>
</dbReference>
<gene>
    <name evidence="1" type="ORF">SSLN_LOCUS478</name>
</gene>
<evidence type="ECO:0000313" key="2">
    <source>
        <dbReference type="Proteomes" id="UP000275846"/>
    </source>
</evidence>
<reference evidence="1 2" key="2">
    <citation type="submission" date="2018-11" db="EMBL/GenBank/DDBJ databases">
        <authorList>
            <consortium name="Pathogen Informatics"/>
        </authorList>
    </citation>
    <scope>NUCLEOTIDE SEQUENCE [LARGE SCALE GENOMIC DNA]</scope>
    <source>
        <strain evidence="1 2">NST_G2</strain>
    </source>
</reference>
<keyword evidence="2" id="KW-1185">Reference proteome</keyword>
<reference evidence="3" key="1">
    <citation type="submission" date="2016-06" db="UniProtKB">
        <authorList>
            <consortium name="WormBaseParasite"/>
        </authorList>
    </citation>
    <scope>IDENTIFICATION</scope>
</reference>
<dbReference type="AlphaFoldDB" id="A0A183S8D0"/>
<evidence type="ECO:0000313" key="3">
    <source>
        <dbReference type="WBParaSite" id="SSLN_0000050101-mRNA-1"/>
    </source>
</evidence>
<proteinExistence type="predicted"/>
<sequence>MYKKLRIRQCRPLGTLVPVKYLSSIKGKENEPDGGVVPIEAASVLTSFQSISQQELLTEVYKDSRDPFKEKHLIDFLEHCSWPTSPSMDKPINLVYGHEKYLLAGTALQSTNHRTYR</sequence>
<dbReference type="WBParaSite" id="SSLN_0000050101-mRNA-1">
    <property type="protein sequence ID" value="SSLN_0000050101-mRNA-1"/>
    <property type="gene ID" value="SSLN_0000050101"/>
</dbReference>
<evidence type="ECO:0000313" key="1">
    <source>
        <dbReference type="EMBL" id="VDL85671.1"/>
    </source>
</evidence>
<organism evidence="3">
    <name type="scientific">Schistocephalus solidus</name>
    <name type="common">Tapeworm</name>
    <dbReference type="NCBI Taxonomy" id="70667"/>
    <lineage>
        <taxon>Eukaryota</taxon>
        <taxon>Metazoa</taxon>
        <taxon>Spiralia</taxon>
        <taxon>Lophotrochozoa</taxon>
        <taxon>Platyhelminthes</taxon>
        <taxon>Cestoda</taxon>
        <taxon>Eucestoda</taxon>
        <taxon>Diphyllobothriidea</taxon>
        <taxon>Diphyllobothriidae</taxon>
        <taxon>Schistocephalus</taxon>
    </lineage>
</organism>
<dbReference type="Proteomes" id="UP000275846">
    <property type="component" value="Unassembled WGS sequence"/>
</dbReference>